<dbReference type="PROSITE" id="PS50949">
    <property type="entry name" value="HTH_GNTR"/>
    <property type="match status" value="1"/>
</dbReference>
<reference evidence="5 6" key="1">
    <citation type="submission" date="2018-06" db="EMBL/GenBank/DDBJ databases">
        <title>Genomic Encyclopedia of Type Strains, Phase IV (KMG-IV): sequencing the most valuable type-strain genomes for metagenomic binning, comparative biology and taxonomic classification.</title>
        <authorList>
            <person name="Goeker M."/>
        </authorList>
    </citation>
    <scope>NUCLEOTIDE SEQUENCE [LARGE SCALE GENOMIC DNA]</scope>
    <source>
        <strain evidence="5 6">DSM 25520</strain>
    </source>
</reference>
<dbReference type="InterPro" id="IPR008920">
    <property type="entry name" value="TF_FadR/GntR_C"/>
</dbReference>
<keyword evidence="3" id="KW-0804">Transcription</keyword>
<dbReference type="InterPro" id="IPR036388">
    <property type="entry name" value="WH-like_DNA-bd_sf"/>
</dbReference>
<gene>
    <name evidence="5" type="ORF">DFR37_102198</name>
</gene>
<dbReference type="Gene3D" id="1.10.10.10">
    <property type="entry name" value="Winged helix-like DNA-binding domain superfamily/Winged helix DNA-binding domain"/>
    <property type="match status" value="1"/>
</dbReference>
<organism evidence="5 6">
    <name type="scientific">Eoetvoesiella caeni</name>
    <dbReference type="NCBI Taxonomy" id="645616"/>
    <lineage>
        <taxon>Bacteria</taxon>
        <taxon>Pseudomonadati</taxon>
        <taxon>Pseudomonadota</taxon>
        <taxon>Betaproteobacteria</taxon>
        <taxon>Burkholderiales</taxon>
        <taxon>Alcaligenaceae</taxon>
        <taxon>Eoetvoesiella</taxon>
    </lineage>
</organism>
<name>A0A366HGX8_9BURK</name>
<dbReference type="RefSeq" id="WP_113932066.1">
    <property type="nucleotide sequence ID" value="NZ_JACCEU010000002.1"/>
</dbReference>
<dbReference type="Pfam" id="PF07729">
    <property type="entry name" value="FCD"/>
    <property type="match status" value="1"/>
</dbReference>
<evidence type="ECO:0000256" key="3">
    <source>
        <dbReference type="ARBA" id="ARBA00023163"/>
    </source>
</evidence>
<dbReference type="SUPFAM" id="SSF46785">
    <property type="entry name" value="Winged helix' DNA-binding domain"/>
    <property type="match status" value="1"/>
</dbReference>
<evidence type="ECO:0000259" key="4">
    <source>
        <dbReference type="PROSITE" id="PS50949"/>
    </source>
</evidence>
<dbReference type="PANTHER" id="PTHR43537:SF20">
    <property type="entry name" value="HTH-TYPE TRANSCRIPTIONAL REPRESSOR GLAR"/>
    <property type="match status" value="1"/>
</dbReference>
<dbReference type="InterPro" id="IPR011711">
    <property type="entry name" value="GntR_C"/>
</dbReference>
<dbReference type="InterPro" id="IPR000524">
    <property type="entry name" value="Tscrpt_reg_HTH_GntR"/>
</dbReference>
<sequence length="237" mass="26969">MATDNTTTFPLTEQAYRTLRKAIVQCEFAPDERLRVDDLSSRYGYSSSPVREALARLVEQGLVRSIENRGFRVASISVEGITDLTRVRLLIETEALRDAMQVGDDAWEERVVAAAHSLRLAEQRLGEGPIALDETWSERHRAFHLAIYSACSSQLLLNLIEQLFDNAERYRRYSARFRTASRKKSQEHQLIMKAALKRDEKAALGLIKRHIIETEKNVIDSVKTMHAQDLAQANASR</sequence>
<evidence type="ECO:0000256" key="2">
    <source>
        <dbReference type="ARBA" id="ARBA00023125"/>
    </source>
</evidence>
<dbReference type="OrthoDB" id="9799812at2"/>
<comment type="caution">
    <text evidence="5">The sequence shown here is derived from an EMBL/GenBank/DDBJ whole genome shotgun (WGS) entry which is preliminary data.</text>
</comment>
<dbReference type="SMART" id="SM00345">
    <property type="entry name" value="HTH_GNTR"/>
    <property type="match status" value="1"/>
</dbReference>
<evidence type="ECO:0000313" key="5">
    <source>
        <dbReference type="EMBL" id="RBP41819.1"/>
    </source>
</evidence>
<dbReference type="Pfam" id="PF00392">
    <property type="entry name" value="GntR"/>
    <property type="match status" value="1"/>
</dbReference>
<dbReference type="GO" id="GO:0003677">
    <property type="term" value="F:DNA binding"/>
    <property type="evidence" value="ECO:0007669"/>
    <property type="project" value="UniProtKB-KW"/>
</dbReference>
<evidence type="ECO:0000313" key="6">
    <source>
        <dbReference type="Proteomes" id="UP000253628"/>
    </source>
</evidence>
<proteinExistence type="predicted"/>
<dbReference type="AlphaFoldDB" id="A0A366HGX8"/>
<keyword evidence="2" id="KW-0238">DNA-binding</keyword>
<keyword evidence="6" id="KW-1185">Reference proteome</keyword>
<dbReference type="SMART" id="SM00895">
    <property type="entry name" value="FCD"/>
    <property type="match status" value="1"/>
</dbReference>
<dbReference type="InterPro" id="IPR036390">
    <property type="entry name" value="WH_DNA-bd_sf"/>
</dbReference>
<dbReference type="EMBL" id="QNRQ01000002">
    <property type="protein sequence ID" value="RBP41819.1"/>
    <property type="molecule type" value="Genomic_DNA"/>
</dbReference>
<dbReference type="CDD" id="cd07377">
    <property type="entry name" value="WHTH_GntR"/>
    <property type="match status" value="1"/>
</dbReference>
<protein>
    <submittedName>
        <fullName evidence="5">GntR family transcriptional regulator</fullName>
    </submittedName>
</protein>
<dbReference type="SUPFAM" id="SSF48008">
    <property type="entry name" value="GntR ligand-binding domain-like"/>
    <property type="match status" value="1"/>
</dbReference>
<dbReference type="PANTHER" id="PTHR43537">
    <property type="entry name" value="TRANSCRIPTIONAL REGULATOR, GNTR FAMILY"/>
    <property type="match status" value="1"/>
</dbReference>
<feature type="domain" description="HTH gntR-type" evidence="4">
    <location>
        <begin position="9"/>
        <end position="76"/>
    </location>
</feature>
<dbReference type="Gene3D" id="1.20.120.530">
    <property type="entry name" value="GntR ligand-binding domain-like"/>
    <property type="match status" value="1"/>
</dbReference>
<accession>A0A366HGX8</accession>
<dbReference type="GO" id="GO:0003700">
    <property type="term" value="F:DNA-binding transcription factor activity"/>
    <property type="evidence" value="ECO:0007669"/>
    <property type="project" value="InterPro"/>
</dbReference>
<evidence type="ECO:0000256" key="1">
    <source>
        <dbReference type="ARBA" id="ARBA00023015"/>
    </source>
</evidence>
<keyword evidence="1" id="KW-0805">Transcription regulation</keyword>
<dbReference type="Proteomes" id="UP000253628">
    <property type="component" value="Unassembled WGS sequence"/>
</dbReference>